<gene>
    <name evidence="2" type="ORF">COA71_00905</name>
</gene>
<dbReference type="PANTHER" id="PTHR33608">
    <property type="entry name" value="BLL2464 PROTEIN"/>
    <property type="match status" value="1"/>
</dbReference>
<dbReference type="SUPFAM" id="SSF53300">
    <property type="entry name" value="vWA-like"/>
    <property type="match status" value="1"/>
</dbReference>
<dbReference type="EMBL" id="NVWI01000001">
    <property type="protein sequence ID" value="PCJ43463.1"/>
    <property type="molecule type" value="Genomic_DNA"/>
</dbReference>
<dbReference type="PANTHER" id="PTHR33608:SF7">
    <property type="entry name" value="DUF58 DOMAIN-CONTAINING PROTEIN"/>
    <property type="match status" value="1"/>
</dbReference>
<dbReference type="InterPro" id="IPR002881">
    <property type="entry name" value="DUF58"/>
</dbReference>
<evidence type="ECO:0000259" key="1">
    <source>
        <dbReference type="Pfam" id="PF01882"/>
    </source>
</evidence>
<name>A0A2A5CI80_9GAMM</name>
<comment type="caution">
    <text evidence="2">The sequence shown here is derived from an EMBL/GenBank/DDBJ whole genome shotgun (WGS) entry which is preliminary data.</text>
</comment>
<evidence type="ECO:0000313" key="2">
    <source>
        <dbReference type="EMBL" id="PCJ43463.1"/>
    </source>
</evidence>
<feature type="domain" description="DUF58" evidence="1">
    <location>
        <begin position="56"/>
        <end position="252"/>
    </location>
</feature>
<dbReference type="Pfam" id="PF01882">
    <property type="entry name" value="DUF58"/>
    <property type="match status" value="1"/>
</dbReference>
<dbReference type="InterPro" id="IPR036465">
    <property type="entry name" value="vWFA_dom_sf"/>
</dbReference>
<protein>
    <submittedName>
        <fullName evidence="2">DUF58 domain-containing protein</fullName>
    </submittedName>
</protein>
<reference evidence="3" key="1">
    <citation type="submission" date="2017-08" db="EMBL/GenBank/DDBJ databases">
        <title>A dynamic microbial community with high functional redundancy inhabits the cold, oxic subseafloor aquifer.</title>
        <authorList>
            <person name="Tully B.J."/>
            <person name="Wheat C.G."/>
            <person name="Glazer B.T."/>
            <person name="Huber J.A."/>
        </authorList>
    </citation>
    <scope>NUCLEOTIDE SEQUENCE [LARGE SCALE GENOMIC DNA]</scope>
</reference>
<evidence type="ECO:0000313" key="3">
    <source>
        <dbReference type="Proteomes" id="UP000228987"/>
    </source>
</evidence>
<proteinExistence type="predicted"/>
<accession>A0A2A5CI80</accession>
<sequence>MQIGQTDNKNAPTRLLDPSVLSSLANLELVAKAVVEGFVMGLHRSPKYGFSQEFVEYRAYVDGDDPRHIDWNVYSRTNKTFIKLFKGETNSHLMLLLDTSASMGFGASHSKLQYGKYLTASLAYLASRQHDAIGAMIFNDEVVQYRPPTSKSGTLHGIIHMLDNAEATQGTAMHKPFTRFREHVKKRGLVAIISDFYCDPETLMENVRPLALHGQDVIMFHLMDPDELNPNIKESTLYEDMESGDSIEVDPVFMQQDYPQRIKAHIAAIEKTAQGMNADHILLNTNEPLDRALHSYLTFREKRA</sequence>
<dbReference type="AlphaFoldDB" id="A0A2A5CI80"/>
<dbReference type="Gene3D" id="3.40.50.410">
    <property type="entry name" value="von Willebrand factor, type A domain"/>
    <property type="match status" value="1"/>
</dbReference>
<organism evidence="2 3">
    <name type="scientific">SAR86 cluster bacterium</name>
    <dbReference type="NCBI Taxonomy" id="2030880"/>
    <lineage>
        <taxon>Bacteria</taxon>
        <taxon>Pseudomonadati</taxon>
        <taxon>Pseudomonadota</taxon>
        <taxon>Gammaproteobacteria</taxon>
        <taxon>SAR86 cluster</taxon>
    </lineage>
</organism>
<dbReference type="Proteomes" id="UP000228987">
    <property type="component" value="Unassembled WGS sequence"/>
</dbReference>